<dbReference type="Pfam" id="PF04390">
    <property type="entry name" value="LptE"/>
    <property type="match status" value="1"/>
</dbReference>
<dbReference type="AlphaFoldDB" id="Q2ILG3"/>
<sequence>MRRPRDPRRPLAALLAGLAALAAAGCGYGFSHAYRARGGAERVHVRAFQNLSSDPELGAALTAALREELARRGASAGPDAPVAIEGEVGAGEGLPSSVTGSTFHVVLNARARLVSEGKVVGSLSVRREGDHLGGADPLETEGRRALELRRLAADAAREILEAFEDRDARAPAAQGAAGR</sequence>
<evidence type="ECO:0008006" key="3">
    <source>
        <dbReference type="Google" id="ProtNLM"/>
    </source>
</evidence>
<proteinExistence type="predicted"/>
<dbReference type="PROSITE" id="PS51257">
    <property type="entry name" value="PROKAR_LIPOPROTEIN"/>
    <property type="match status" value="1"/>
</dbReference>
<evidence type="ECO:0000313" key="2">
    <source>
        <dbReference type="Proteomes" id="UP000001935"/>
    </source>
</evidence>
<dbReference type="InterPro" id="IPR007485">
    <property type="entry name" value="LPS_assembly_LptE"/>
</dbReference>
<dbReference type="GO" id="GO:0043165">
    <property type="term" value="P:Gram-negative-bacterium-type cell outer membrane assembly"/>
    <property type="evidence" value="ECO:0007669"/>
    <property type="project" value="InterPro"/>
</dbReference>
<dbReference type="EMBL" id="CP000251">
    <property type="protein sequence ID" value="ABC82496.1"/>
    <property type="molecule type" value="Genomic_DNA"/>
</dbReference>
<dbReference type="STRING" id="290397.Adeh_2726"/>
<gene>
    <name evidence="1" type="ordered locus">Adeh_2726</name>
</gene>
<dbReference type="HOGENOM" id="CLU_1500538_0_0_7"/>
<dbReference type="RefSeq" id="WP_011421778.1">
    <property type="nucleotide sequence ID" value="NC_007760.1"/>
</dbReference>
<dbReference type="GO" id="GO:0019867">
    <property type="term" value="C:outer membrane"/>
    <property type="evidence" value="ECO:0007669"/>
    <property type="project" value="InterPro"/>
</dbReference>
<evidence type="ECO:0000313" key="1">
    <source>
        <dbReference type="EMBL" id="ABC82496.1"/>
    </source>
</evidence>
<dbReference type="Proteomes" id="UP000001935">
    <property type="component" value="Chromosome"/>
</dbReference>
<accession>Q2ILG3</accession>
<dbReference type="OrthoDB" id="9975909at2"/>
<reference evidence="1 2" key="1">
    <citation type="submission" date="2006-01" db="EMBL/GenBank/DDBJ databases">
        <title>Complete sequence of Anaeromyxobacter dehalogenans 2CP-C.</title>
        <authorList>
            <consortium name="US DOE Joint Genome Institute"/>
            <person name="Copeland A."/>
            <person name="Lucas S."/>
            <person name="Lapidus A."/>
            <person name="Barry K."/>
            <person name="Detter J.C."/>
            <person name="Glavina T."/>
            <person name="Hammon N."/>
            <person name="Israni S."/>
            <person name="Pitluck S."/>
            <person name="Brettin T."/>
            <person name="Bruce D."/>
            <person name="Han C."/>
            <person name="Tapia R."/>
            <person name="Gilna P."/>
            <person name="Kiss H."/>
            <person name="Schmutz J."/>
            <person name="Larimer F."/>
            <person name="Land M."/>
            <person name="Kyrpides N."/>
            <person name="Anderson I."/>
            <person name="Sanford R.A."/>
            <person name="Ritalahti K.M."/>
            <person name="Thomas H.S."/>
            <person name="Kirby J.R."/>
            <person name="Zhulin I.B."/>
            <person name="Loeffler F.E."/>
            <person name="Richardson P."/>
        </authorList>
    </citation>
    <scope>NUCLEOTIDE SEQUENCE [LARGE SCALE GENOMIC DNA]</scope>
    <source>
        <strain evidence="1 2">2CP-C</strain>
    </source>
</reference>
<dbReference type="KEGG" id="ade:Adeh_2726"/>
<organism evidence="1 2">
    <name type="scientific">Anaeromyxobacter dehalogenans (strain 2CP-C)</name>
    <dbReference type="NCBI Taxonomy" id="290397"/>
    <lineage>
        <taxon>Bacteria</taxon>
        <taxon>Pseudomonadati</taxon>
        <taxon>Myxococcota</taxon>
        <taxon>Myxococcia</taxon>
        <taxon>Myxococcales</taxon>
        <taxon>Cystobacterineae</taxon>
        <taxon>Anaeromyxobacteraceae</taxon>
        <taxon>Anaeromyxobacter</taxon>
    </lineage>
</organism>
<name>Q2ILG3_ANADE</name>
<protein>
    <recommendedName>
        <fullName evidence="3">Lipoprotein</fullName>
    </recommendedName>
</protein>